<feature type="domain" description="Acyclic terpene utilisation N-terminal" evidence="1">
    <location>
        <begin position="23"/>
        <end position="469"/>
    </location>
</feature>
<protein>
    <recommendedName>
        <fullName evidence="5">DUF1446-domain-containing protein</fullName>
    </recommendedName>
</protein>
<gene>
    <name evidence="3" type="ORF">FB567DRAFT_521303</name>
</gene>
<dbReference type="InterPro" id="IPR010839">
    <property type="entry name" value="AtuA_N"/>
</dbReference>
<dbReference type="PANTHER" id="PTHR47585:SF2">
    <property type="entry name" value="DUF1446 DOMAIN PROTEIN (AFU_ORTHOLOGUE AFUA_6G11420)"/>
    <property type="match status" value="1"/>
</dbReference>
<accession>A0A8K0R7V0</accession>
<dbReference type="Pfam" id="PF23544">
    <property type="entry name" value="AtuA_ferredoxin"/>
    <property type="match status" value="1"/>
</dbReference>
<dbReference type="Proteomes" id="UP000813461">
    <property type="component" value="Unassembled WGS sequence"/>
</dbReference>
<dbReference type="Pfam" id="PF07287">
    <property type="entry name" value="AtuA"/>
    <property type="match status" value="1"/>
</dbReference>
<evidence type="ECO:0008006" key="5">
    <source>
        <dbReference type="Google" id="ProtNLM"/>
    </source>
</evidence>
<feature type="domain" description="AtuA-like ferredoxin-fold" evidence="2">
    <location>
        <begin position="511"/>
        <end position="609"/>
    </location>
</feature>
<reference evidence="3" key="1">
    <citation type="journal article" date="2021" name="Nat. Commun.">
        <title>Genetic determinants of endophytism in the Arabidopsis root mycobiome.</title>
        <authorList>
            <person name="Mesny F."/>
            <person name="Miyauchi S."/>
            <person name="Thiergart T."/>
            <person name="Pickel B."/>
            <person name="Atanasova L."/>
            <person name="Karlsson M."/>
            <person name="Huettel B."/>
            <person name="Barry K.W."/>
            <person name="Haridas S."/>
            <person name="Chen C."/>
            <person name="Bauer D."/>
            <person name="Andreopoulos W."/>
            <person name="Pangilinan J."/>
            <person name="LaButti K."/>
            <person name="Riley R."/>
            <person name="Lipzen A."/>
            <person name="Clum A."/>
            <person name="Drula E."/>
            <person name="Henrissat B."/>
            <person name="Kohler A."/>
            <person name="Grigoriev I.V."/>
            <person name="Martin F.M."/>
            <person name="Hacquard S."/>
        </authorList>
    </citation>
    <scope>NUCLEOTIDE SEQUENCE</scope>
    <source>
        <strain evidence="3">MPI-SDFR-AT-0120</strain>
    </source>
</reference>
<dbReference type="AlphaFoldDB" id="A0A8K0R7V0"/>
<evidence type="ECO:0000259" key="1">
    <source>
        <dbReference type="Pfam" id="PF07287"/>
    </source>
</evidence>
<keyword evidence="4" id="KW-1185">Reference proteome</keyword>
<dbReference type="OrthoDB" id="10265871at2759"/>
<evidence type="ECO:0000259" key="2">
    <source>
        <dbReference type="Pfam" id="PF23544"/>
    </source>
</evidence>
<name>A0A8K0R7V0_9PLEO</name>
<dbReference type="InterPro" id="IPR056362">
    <property type="entry name" value="AtuA-like_ferredoxin_dom"/>
</dbReference>
<dbReference type="EMBL" id="JAGMVJ010000006">
    <property type="protein sequence ID" value="KAH7089681.1"/>
    <property type="molecule type" value="Genomic_DNA"/>
</dbReference>
<evidence type="ECO:0000313" key="3">
    <source>
        <dbReference type="EMBL" id="KAH7089681.1"/>
    </source>
</evidence>
<proteinExistence type="predicted"/>
<organism evidence="3 4">
    <name type="scientific">Paraphoma chrysanthemicola</name>
    <dbReference type="NCBI Taxonomy" id="798071"/>
    <lineage>
        <taxon>Eukaryota</taxon>
        <taxon>Fungi</taxon>
        <taxon>Dikarya</taxon>
        <taxon>Ascomycota</taxon>
        <taxon>Pezizomycotina</taxon>
        <taxon>Dothideomycetes</taxon>
        <taxon>Pleosporomycetidae</taxon>
        <taxon>Pleosporales</taxon>
        <taxon>Pleosporineae</taxon>
        <taxon>Phaeosphaeriaceae</taxon>
        <taxon>Paraphoma</taxon>
    </lineage>
</organism>
<evidence type="ECO:0000313" key="4">
    <source>
        <dbReference type="Proteomes" id="UP000813461"/>
    </source>
</evidence>
<dbReference type="PANTHER" id="PTHR47585">
    <property type="match status" value="1"/>
</dbReference>
<sequence length="621" mass="67173">MPLVSRLNMSINGQASTRASRPLRVCGVSGSTLDLRHGFIAAAQANEQIDLLIGDWMSEGNMPSAALRKLGSADEPGYEKSFLTSIKPALKLIVEKGIKVAVNAGAADPEALVTELQNLSLAQGLQLNLAWISGDDVSDQATSSTTGGKGAGLINIANGAPLESLPFQPIFAQAYLGSFGVAKAFEQGADIVICGRVADASLLIGGAIWWFDWKPDQHDQLARALIAGHLSECSTYVTGGNFTGFKSVPRKEDLGFPIVEIASDGDVVITKLEGTGGIVSKQTVTAQLLYEIQGPWYFNSDVTATLTDIFLEQCGDDRVRVHGVVGSPPPPTTKVGLVSKPKYQAELHWSLVGLDIEEKAALLEANIRASLGEEFLSQVSCITFTTHGSAAENPTSQNSATVDFRIFVQAPEKELLSYSKWIEPTLNVIMCSYPGATMQPALTAGLPRPYCEYVVALIDQTEINHRVHLKKDVFEIPAPTTTLTYPAQQPSHNPKDALDLSAFGETIRGSLGKIVHARSGDKGSNANVGFFARNENEYQWLRALLTTEKIKQLLADEYHEGNRIDRFELPGLLAVHFLLHDHLDRGINSTSTYDILGKNVGEFLRARHVDLPKNFLLAGEI</sequence>
<comment type="caution">
    <text evidence="3">The sequence shown here is derived from an EMBL/GenBank/DDBJ whole genome shotgun (WGS) entry which is preliminary data.</text>
</comment>